<dbReference type="SUPFAM" id="SSF52047">
    <property type="entry name" value="RNI-like"/>
    <property type="match status" value="1"/>
</dbReference>
<evidence type="ECO:0000256" key="4">
    <source>
        <dbReference type="SAM" id="MobiDB-lite"/>
    </source>
</evidence>
<dbReference type="InterPro" id="IPR027038">
    <property type="entry name" value="RanGap"/>
</dbReference>
<keyword evidence="3" id="KW-0677">Repeat</keyword>
<feature type="compositionally biased region" description="Low complexity" evidence="4">
    <location>
        <begin position="238"/>
        <end position="252"/>
    </location>
</feature>
<proteinExistence type="predicted"/>
<dbReference type="InterPro" id="IPR001611">
    <property type="entry name" value="Leu-rich_rpt"/>
</dbReference>
<evidence type="ECO:0000256" key="2">
    <source>
        <dbReference type="ARBA" id="ARBA00022614"/>
    </source>
</evidence>
<evidence type="ECO:0000313" key="5">
    <source>
        <dbReference type="EMBL" id="CAE0129145.1"/>
    </source>
</evidence>
<keyword evidence="1" id="KW-0343">GTPase activation</keyword>
<dbReference type="GO" id="GO:0031267">
    <property type="term" value="F:small GTPase binding"/>
    <property type="evidence" value="ECO:0007669"/>
    <property type="project" value="TreeGrafter"/>
</dbReference>
<dbReference type="EMBL" id="HBHX01049719">
    <property type="protein sequence ID" value="CAE0129145.1"/>
    <property type="molecule type" value="Transcribed_RNA"/>
</dbReference>
<name>A0A7S3BC35_9EUKA</name>
<evidence type="ECO:0000256" key="1">
    <source>
        <dbReference type="ARBA" id="ARBA00022468"/>
    </source>
</evidence>
<dbReference type="GO" id="GO:0006913">
    <property type="term" value="P:nucleocytoplasmic transport"/>
    <property type="evidence" value="ECO:0007669"/>
    <property type="project" value="TreeGrafter"/>
</dbReference>
<gene>
    <name evidence="5" type="ORF">HERI1096_LOCUS27464</name>
</gene>
<dbReference type="Gene3D" id="3.80.10.10">
    <property type="entry name" value="Ribonuclease Inhibitor"/>
    <property type="match status" value="1"/>
</dbReference>
<dbReference type="GO" id="GO:0048471">
    <property type="term" value="C:perinuclear region of cytoplasm"/>
    <property type="evidence" value="ECO:0007669"/>
    <property type="project" value="TreeGrafter"/>
</dbReference>
<dbReference type="GO" id="GO:0005096">
    <property type="term" value="F:GTPase activator activity"/>
    <property type="evidence" value="ECO:0007669"/>
    <property type="project" value="UniProtKB-KW"/>
</dbReference>
<dbReference type="Pfam" id="PF13516">
    <property type="entry name" value="LRR_6"/>
    <property type="match status" value="3"/>
</dbReference>
<dbReference type="GO" id="GO:0005829">
    <property type="term" value="C:cytosol"/>
    <property type="evidence" value="ECO:0007669"/>
    <property type="project" value="TreeGrafter"/>
</dbReference>
<keyword evidence="2" id="KW-0433">Leucine-rich repeat</keyword>
<reference evidence="5" key="1">
    <citation type="submission" date="2021-01" db="EMBL/GenBank/DDBJ databases">
        <authorList>
            <person name="Corre E."/>
            <person name="Pelletier E."/>
            <person name="Niang G."/>
            <person name="Scheremetjew M."/>
            <person name="Finn R."/>
            <person name="Kale V."/>
            <person name="Holt S."/>
            <person name="Cochrane G."/>
            <person name="Meng A."/>
            <person name="Brown T."/>
            <person name="Cohen L."/>
        </authorList>
    </citation>
    <scope>NUCLEOTIDE SEQUENCE</scope>
    <source>
        <strain evidence="5">CCMP281</strain>
    </source>
</reference>
<accession>A0A7S3BC35</accession>
<dbReference type="AlphaFoldDB" id="A0A7S3BC35"/>
<dbReference type="PANTHER" id="PTHR24113:SF12">
    <property type="entry name" value="RAN GTPASE-ACTIVATING PROTEIN 1"/>
    <property type="match status" value="1"/>
</dbReference>
<dbReference type="InterPro" id="IPR032675">
    <property type="entry name" value="LRR_dom_sf"/>
</dbReference>
<evidence type="ECO:0000256" key="3">
    <source>
        <dbReference type="ARBA" id="ARBA00022737"/>
    </source>
</evidence>
<dbReference type="PANTHER" id="PTHR24113">
    <property type="entry name" value="RAN GTPASE-ACTIVATING PROTEIN 1"/>
    <property type="match status" value="1"/>
</dbReference>
<organism evidence="5">
    <name type="scientific">Haptolina ericina</name>
    <dbReference type="NCBI Taxonomy" id="156174"/>
    <lineage>
        <taxon>Eukaryota</taxon>
        <taxon>Haptista</taxon>
        <taxon>Haptophyta</taxon>
        <taxon>Prymnesiophyceae</taxon>
        <taxon>Prymnesiales</taxon>
        <taxon>Prymnesiaceae</taxon>
        <taxon>Haptolina</taxon>
    </lineage>
</organism>
<sequence>MSFSGIADRTCDALALSLSSGACRVTELLLGGNGITSKGVTTLAAGLGALRALDLSANLRMDGAAAVALAKALPSSSLHSLRLAGCKVDKKGCGRLAAALLSSPLSNLDLESNRFGNDGSDEFAWVLGQCDALTSLSLADCNIEADGADELLEALSDPDAKPSLRSLDLRWNQLDASHVGGNGISADARVDVSGQKQKSAEERQTAHLEQTWQEAKAAKAAGKKAPPPKKLPKWVREQQAQQQARNAASQAGQGTGDAMG</sequence>
<dbReference type="GO" id="GO:0005634">
    <property type="term" value="C:nucleus"/>
    <property type="evidence" value="ECO:0007669"/>
    <property type="project" value="TreeGrafter"/>
</dbReference>
<protein>
    <submittedName>
        <fullName evidence="5">Uncharacterized protein</fullName>
    </submittedName>
</protein>
<dbReference type="SMART" id="SM00368">
    <property type="entry name" value="LRR_RI"/>
    <property type="match status" value="4"/>
</dbReference>
<feature type="region of interest" description="Disordered" evidence="4">
    <location>
        <begin position="191"/>
        <end position="260"/>
    </location>
</feature>